<dbReference type="Gene3D" id="3.90.1150.10">
    <property type="entry name" value="Aspartate Aminotransferase, domain 1"/>
    <property type="match status" value="1"/>
</dbReference>
<sequence>YEKELNIDVSPDMMTFTKGIGGGFPLGVLVASPKIKKRFGPSEEHTTFSSDPLSMATSLTAIKVIEKAKYGDNCEKMGNKITKRLFEMQEEYEVIGDIRGPGLFIGIELVKNKETREPFTELSEEMVLLAPKHNLYLGPSMPILTATGKLRRRNIIKIKPPLVVTEEDTDFILENFEMTLKDALNKLK</sequence>
<keyword evidence="6" id="KW-0032">Aminotransferase</keyword>
<dbReference type="GO" id="GO:0005739">
    <property type="term" value="C:mitochondrion"/>
    <property type="evidence" value="ECO:0007669"/>
    <property type="project" value="UniProtKB-SubCell"/>
</dbReference>
<accession>X1EWT7</accession>
<comment type="cofactor">
    <cofactor evidence="1">
        <name>pyridoxal 5'-phosphate</name>
        <dbReference type="ChEBI" id="CHEBI:597326"/>
    </cofactor>
</comment>
<comment type="caution">
    <text evidence="9">The sequence shown here is derived from an EMBL/GenBank/DDBJ whole genome shotgun (WGS) entry which is preliminary data.</text>
</comment>
<evidence type="ECO:0000256" key="4">
    <source>
        <dbReference type="ARBA" id="ARBA00011881"/>
    </source>
</evidence>
<gene>
    <name evidence="9" type="ORF">S03H2_13508</name>
</gene>
<dbReference type="InterPro" id="IPR015422">
    <property type="entry name" value="PyrdxlP-dep_Trfase_small"/>
</dbReference>
<evidence type="ECO:0000313" key="9">
    <source>
        <dbReference type="EMBL" id="GAH37866.1"/>
    </source>
</evidence>
<dbReference type="EC" id="2.6.1.44" evidence="5"/>
<comment type="similarity">
    <text evidence="3">Belongs to the class-III pyridoxal-phosphate-dependent aminotransferase family.</text>
</comment>
<organism evidence="9">
    <name type="scientific">marine sediment metagenome</name>
    <dbReference type="NCBI Taxonomy" id="412755"/>
    <lineage>
        <taxon>unclassified sequences</taxon>
        <taxon>metagenomes</taxon>
        <taxon>ecological metagenomes</taxon>
    </lineage>
</organism>
<evidence type="ECO:0000256" key="5">
    <source>
        <dbReference type="ARBA" id="ARBA00013049"/>
    </source>
</evidence>
<evidence type="ECO:0000256" key="2">
    <source>
        <dbReference type="ARBA" id="ARBA00004173"/>
    </source>
</evidence>
<dbReference type="InterPro" id="IPR015424">
    <property type="entry name" value="PyrdxlP-dep_Trfase"/>
</dbReference>
<dbReference type="GO" id="GO:0019481">
    <property type="term" value="P:L-alanine catabolic process, by transamination"/>
    <property type="evidence" value="ECO:0007669"/>
    <property type="project" value="TreeGrafter"/>
</dbReference>
<dbReference type="InterPro" id="IPR005814">
    <property type="entry name" value="Aminotrans_3"/>
</dbReference>
<name>X1EWT7_9ZZZZ</name>
<feature type="non-terminal residue" evidence="9">
    <location>
        <position position="1"/>
    </location>
</feature>
<dbReference type="GO" id="GO:0008453">
    <property type="term" value="F:alanine-glyoxylate transaminase activity"/>
    <property type="evidence" value="ECO:0007669"/>
    <property type="project" value="UniProtKB-EC"/>
</dbReference>
<dbReference type="Gene3D" id="3.40.640.10">
    <property type="entry name" value="Type I PLP-dependent aspartate aminotransferase-like (Major domain)"/>
    <property type="match status" value="1"/>
</dbReference>
<comment type="subunit">
    <text evidence="4">Homotetramer.</text>
</comment>
<protein>
    <recommendedName>
        <fullName evidence="5">alanine--glyoxylate transaminase</fullName>
        <ecNumber evidence="5">2.6.1.44</ecNumber>
    </recommendedName>
</protein>
<dbReference type="EMBL" id="BARU01006856">
    <property type="protein sequence ID" value="GAH37866.1"/>
    <property type="molecule type" value="Genomic_DNA"/>
</dbReference>
<evidence type="ECO:0000256" key="7">
    <source>
        <dbReference type="ARBA" id="ARBA00022679"/>
    </source>
</evidence>
<dbReference type="Pfam" id="PF00202">
    <property type="entry name" value="Aminotran_3"/>
    <property type="match status" value="1"/>
</dbReference>
<dbReference type="GO" id="GO:0030170">
    <property type="term" value="F:pyridoxal phosphate binding"/>
    <property type="evidence" value="ECO:0007669"/>
    <property type="project" value="InterPro"/>
</dbReference>
<dbReference type="PANTHER" id="PTHR45688">
    <property type="match status" value="1"/>
</dbReference>
<dbReference type="AlphaFoldDB" id="X1EWT7"/>
<evidence type="ECO:0000256" key="3">
    <source>
        <dbReference type="ARBA" id="ARBA00008954"/>
    </source>
</evidence>
<evidence type="ECO:0000256" key="8">
    <source>
        <dbReference type="ARBA" id="ARBA00022898"/>
    </source>
</evidence>
<dbReference type="PANTHER" id="PTHR45688:SF3">
    <property type="entry name" value="ALANINE--GLYOXYLATE AMINOTRANSFERASE 2, MITOCHONDRIAL"/>
    <property type="match status" value="1"/>
</dbReference>
<keyword evidence="8" id="KW-0663">Pyridoxal phosphate</keyword>
<dbReference type="GO" id="GO:0009436">
    <property type="term" value="P:glyoxylate catabolic process"/>
    <property type="evidence" value="ECO:0007669"/>
    <property type="project" value="TreeGrafter"/>
</dbReference>
<proteinExistence type="inferred from homology"/>
<evidence type="ECO:0000256" key="1">
    <source>
        <dbReference type="ARBA" id="ARBA00001933"/>
    </source>
</evidence>
<reference evidence="9" key="1">
    <citation type="journal article" date="2014" name="Front. Microbiol.">
        <title>High frequency of phylogenetically diverse reductive dehalogenase-homologous genes in deep subseafloor sedimentary metagenomes.</title>
        <authorList>
            <person name="Kawai M."/>
            <person name="Futagami T."/>
            <person name="Toyoda A."/>
            <person name="Takaki Y."/>
            <person name="Nishi S."/>
            <person name="Hori S."/>
            <person name="Arai W."/>
            <person name="Tsubouchi T."/>
            <person name="Morono Y."/>
            <person name="Uchiyama I."/>
            <person name="Ito T."/>
            <person name="Fujiyama A."/>
            <person name="Inagaki F."/>
            <person name="Takami H."/>
        </authorList>
    </citation>
    <scope>NUCLEOTIDE SEQUENCE</scope>
    <source>
        <strain evidence="9">Expedition CK06-06</strain>
    </source>
</reference>
<dbReference type="InterPro" id="IPR015421">
    <property type="entry name" value="PyrdxlP-dep_Trfase_major"/>
</dbReference>
<comment type="subcellular location">
    <subcellularLocation>
        <location evidence="2">Mitochondrion</location>
    </subcellularLocation>
</comment>
<dbReference type="SUPFAM" id="SSF53383">
    <property type="entry name" value="PLP-dependent transferases"/>
    <property type="match status" value="1"/>
</dbReference>
<evidence type="ECO:0000256" key="6">
    <source>
        <dbReference type="ARBA" id="ARBA00022576"/>
    </source>
</evidence>
<keyword evidence="7" id="KW-0808">Transferase</keyword>